<keyword evidence="3" id="KW-1185">Reference proteome</keyword>
<evidence type="ECO:0000256" key="1">
    <source>
        <dbReference type="SAM" id="SignalP"/>
    </source>
</evidence>
<reference evidence="2 3" key="1">
    <citation type="submission" date="2011-12" db="EMBL/GenBank/DDBJ databases">
        <title>The Genome Sequence of Prevotella micans F0438.</title>
        <authorList>
            <consortium name="The Broad Institute Genome Sequencing Platform"/>
            <person name="Earl A."/>
            <person name="Ward D."/>
            <person name="Feldgarden M."/>
            <person name="Gevers D."/>
            <person name="Izard J."/>
            <person name="Baranova O.V."/>
            <person name="Blanton J.M."/>
            <person name="Wade W.G."/>
            <person name="Dewhirst F.E."/>
            <person name="Young S.K."/>
            <person name="Zeng Q."/>
            <person name="Gargeya S."/>
            <person name="Fitzgerald M."/>
            <person name="Haas B."/>
            <person name="Abouelleil A."/>
            <person name="Alvarado L."/>
            <person name="Arachchi H.M."/>
            <person name="Berlin A."/>
            <person name="Chapman S.B."/>
            <person name="Gearin G."/>
            <person name="Goldberg J."/>
            <person name="Griggs A."/>
            <person name="Gujja S."/>
            <person name="Hansen M."/>
            <person name="Heiman D."/>
            <person name="Howarth C."/>
            <person name="Larimer J."/>
            <person name="Lui A."/>
            <person name="MacDonald P.J.P."/>
            <person name="McCowen C."/>
            <person name="Montmayeur A."/>
            <person name="Murphy C."/>
            <person name="Neiman D."/>
            <person name="Pearson M."/>
            <person name="Priest M."/>
            <person name="Roberts A."/>
            <person name="Saif S."/>
            <person name="Shea T."/>
            <person name="Sisk P."/>
            <person name="Stolte C."/>
            <person name="Sykes S."/>
            <person name="Wortman J."/>
            <person name="Nusbaum C."/>
            <person name="Birren B."/>
        </authorList>
    </citation>
    <scope>NUCLEOTIDE SEQUENCE [LARGE SCALE GENOMIC DNA]</scope>
    <source>
        <strain evidence="2 3">F0438</strain>
    </source>
</reference>
<name>H1Q3S1_9BACT</name>
<accession>H1Q3S1</accession>
<dbReference type="PATRIC" id="fig|883158.3.peg.1559"/>
<dbReference type="EMBL" id="AGWK01000042">
    <property type="protein sequence ID" value="EHO68519.1"/>
    <property type="molecule type" value="Genomic_DNA"/>
</dbReference>
<dbReference type="InterPro" id="IPR032675">
    <property type="entry name" value="LRR_dom_sf"/>
</dbReference>
<comment type="caution">
    <text evidence="2">The sequence shown here is derived from an EMBL/GenBank/DDBJ whole genome shotgun (WGS) entry which is preliminary data.</text>
</comment>
<proteinExistence type="predicted"/>
<dbReference type="eggNOG" id="COG4886">
    <property type="taxonomic scope" value="Bacteria"/>
</dbReference>
<evidence type="ECO:0000313" key="2">
    <source>
        <dbReference type="EMBL" id="EHO68519.1"/>
    </source>
</evidence>
<evidence type="ECO:0000313" key="3">
    <source>
        <dbReference type="Proteomes" id="UP000016023"/>
    </source>
</evidence>
<dbReference type="NCBIfam" id="TIGR02167">
    <property type="entry name" value="Liste_lipo_26"/>
    <property type="match status" value="7"/>
</dbReference>
<sequence>MRESTEGTISMRLRKLLTTVIATVAMMWSITAMAQSKEAYVVRSNDGGTITFYYDTKKSTHPSGYVYDIPSSGNTPDWAGTYEKPNETLTHVVFDESFNNYQPTSTFQWFSNCQALIDITGIENLNTSSVTDMSYMFNMCFELTSINAKTFDTSNVTNMGSMFSSCVKLSTLDVSNFDTSSVTNMSNMFYGCEALPLVDVLFFMTDRVTNMKYMFSGCRSLESIDLENFNTENVTDMGGMFADCGVLKTLDVSNFNTKNVENMAGMFSGCKTLNSINVTKFNTSNVTSMASMFWHCVNLKSLDLAYFDVSKVTDMERMFQSCSNLQTIYSNNTWTCASSYNMFDGCTQLKGAVPFDPAKVDAAMANPKTGYFTLNPTGIETTKADVEPHKKGVYTVGGIRVSGELKDQPKGIYIVNGKKVIK</sequence>
<dbReference type="STRING" id="883158.HMPREF9140_01559"/>
<gene>
    <name evidence="2" type="ORF">HMPREF9140_01559</name>
</gene>
<feature type="signal peptide" evidence="1">
    <location>
        <begin position="1"/>
        <end position="34"/>
    </location>
</feature>
<dbReference type="HOGENOM" id="CLU_650288_0_0_10"/>
<dbReference type="Proteomes" id="UP000016023">
    <property type="component" value="Unassembled WGS sequence"/>
</dbReference>
<dbReference type="InterPro" id="IPR011889">
    <property type="entry name" value="Liste_lipo_26"/>
</dbReference>
<dbReference type="InterPro" id="IPR005046">
    <property type="entry name" value="DUF285"/>
</dbReference>
<dbReference type="Pfam" id="PF03382">
    <property type="entry name" value="DUF285"/>
    <property type="match status" value="1"/>
</dbReference>
<dbReference type="InterPro" id="IPR053139">
    <property type="entry name" value="Surface_bspA-like"/>
</dbReference>
<protein>
    <recommendedName>
        <fullName evidence="4">BspA family leucine-rich repeat surface protein</fullName>
    </recommendedName>
</protein>
<dbReference type="AlphaFoldDB" id="H1Q3S1"/>
<feature type="chain" id="PRO_5003553742" description="BspA family leucine-rich repeat surface protein" evidence="1">
    <location>
        <begin position="35"/>
        <end position="422"/>
    </location>
</feature>
<keyword evidence="1" id="KW-0732">Signal</keyword>
<evidence type="ECO:0008006" key="4">
    <source>
        <dbReference type="Google" id="ProtNLM"/>
    </source>
</evidence>
<dbReference type="PANTHER" id="PTHR45661">
    <property type="entry name" value="SURFACE ANTIGEN"/>
    <property type="match status" value="1"/>
</dbReference>
<organism evidence="2 3">
    <name type="scientific">Prevotella micans F0438</name>
    <dbReference type="NCBI Taxonomy" id="883158"/>
    <lineage>
        <taxon>Bacteria</taxon>
        <taxon>Pseudomonadati</taxon>
        <taxon>Bacteroidota</taxon>
        <taxon>Bacteroidia</taxon>
        <taxon>Bacteroidales</taxon>
        <taxon>Prevotellaceae</taxon>
        <taxon>Prevotella</taxon>
    </lineage>
</organism>
<dbReference type="PANTHER" id="PTHR45661:SF3">
    <property type="entry name" value="IG-LIKE DOMAIN-CONTAINING PROTEIN"/>
    <property type="match status" value="1"/>
</dbReference>
<dbReference type="Gene3D" id="3.80.10.10">
    <property type="entry name" value="Ribonuclease Inhibitor"/>
    <property type="match status" value="2"/>
</dbReference>
<dbReference type="SUPFAM" id="SSF52058">
    <property type="entry name" value="L domain-like"/>
    <property type="match status" value="1"/>
</dbReference>